<dbReference type="PANTHER" id="PTHR20974:SF0">
    <property type="entry name" value="UPF0585 PROTEIN CG18661"/>
    <property type="match status" value="1"/>
</dbReference>
<dbReference type="Gene3D" id="3.40.50.150">
    <property type="entry name" value="Vaccinia Virus protein VP39"/>
    <property type="match status" value="1"/>
</dbReference>
<keyword evidence="1" id="KW-0489">Methyltransferase</keyword>
<dbReference type="GO" id="GO:0032259">
    <property type="term" value="P:methylation"/>
    <property type="evidence" value="ECO:0007669"/>
    <property type="project" value="UniProtKB-KW"/>
</dbReference>
<keyword evidence="2" id="KW-1185">Reference proteome</keyword>
<dbReference type="RefSeq" id="WP_048384786.1">
    <property type="nucleotide sequence ID" value="NZ_CP011494.1"/>
</dbReference>
<dbReference type="InterPro" id="IPR010342">
    <property type="entry name" value="DUF938"/>
</dbReference>
<accession>A0A0H4HZH9</accession>
<reference evidence="1 2" key="1">
    <citation type="submission" date="2015-05" db="EMBL/GenBank/DDBJ databases">
        <title>Complete genome of Marinobacter psychrophilus strain 20041T isolated from sea-ice of the Canadian Basin.</title>
        <authorList>
            <person name="Song L."/>
            <person name="Ren L."/>
            <person name="Yu Y."/>
            <person name="Wang X."/>
        </authorList>
    </citation>
    <scope>NUCLEOTIDE SEQUENCE [LARGE SCALE GENOMIC DNA]</scope>
    <source>
        <strain evidence="1 2">20041</strain>
    </source>
</reference>
<evidence type="ECO:0000313" key="2">
    <source>
        <dbReference type="Proteomes" id="UP000036406"/>
    </source>
</evidence>
<dbReference type="KEGG" id="mpq:ABA45_06320"/>
<dbReference type="InterPro" id="IPR029063">
    <property type="entry name" value="SAM-dependent_MTases_sf"/>
</dbReference>
<dbReference type="AlphaFoldDB" id="A0A0H4HZH9"/>
<dbReference type="PATRIC" id="fig|330734.3.peg.1336"/>
<name>A0A0H4HZH9_9GAMM</name>
<keyword evidence="1" id="KW-0808">Transferase</keyword>
<dbReference type="Pfam" id="PF06080">
    <property type="entry name" value="DUF938"/>
    <property type="match status" value="1"/>
</dbReference>
<organism evidence="1 2">
    <name type="scientific">Marinobacter psychrophilus</name>
    <dbReference type="NCBI Taxonomy" id="330734"/>
    <lineage>
        <taxon>Bacteria</taxon>
        <taxon>Pseudomonadati</taxon>
        <taxon>Pseudomonadota</taxon>
        <taxon>Gammaproteobacteria</taxon>
        <taxon>Pseudomonadales</taxon>
        <taxon>Marinobacteraceae</taxon>
        <taxon>Marinobacter</taxon>
    </lineage>
</organism>
<evidence type="ECO:0000313" key="1">
    <source>
        <dbReference type="EMBL" id="AKO52089.1"/>
    </source>
</evidence>
<gene>
    <name evidence="1" type="ORF">ABA45_06320</name>
</gene>
<dbReference type="PANTHER" id="PTHR20974">
    <property type="entry name" value="UPF0585 PROTEIN CG18661"/>
    <property type="match status" value="1"/>
</dbReference>
<dbReference type="SUPFAM" id="SSF53335">
    <property type="entry name" value="S-adenosyl-L-methionine-dependent methyltransferases"/>
    <property type="match status" value="1"/>
</dbReference>
<dbReference type="GO" id="GO:0008168">
    <property type="term" value="F:methyltransferase activity"/>
    <property type="evidence" value="ECO:0007669"/>
    <property type="project" value="UniProtKB-KW"/>
</dbReference>
<dbReference type="EMBL" id="CP011494">
    <property type="protein sequence ID" value="AKO52089.1"/>
    <property type="molecule type" value="Genomic_DNA"/>
</dbReference>
<protein>
    <submittedName>
        <fullName evidence="1">Methylase</fullName>
    </submittedName>
</protein>
<dbReference type="Proteomes" id="UP000036406">
    <property type="component" value="Chromosome"/>
</dbReference>
<proteinExistence type="predicted"/>
<sequence>MHPKKPFSQACDNNKGPILDTLRQVFTAPTTVLEIGTGTGQHAVHFATHLPHLYWQTSDHPNHYQLCQPWLIDAGLPNIGNPIALNVSQEPWPLMEFSGVFSANTAHIMAWHEVEAMFAGVGRGLADSAVPENEERGQFCLYGPFKYNGDFTSASNQSFDQHLRSHAAHMGIRNIESLIELAQSHGMVLAQDRTMPANNQLLVWRTTTEPEAL</sequence>
<dbReference type="STRING" id="330734.ABA45_06320"/>